<dbReference type="InterPro" id="IPR011251">
    <property type="entry name" value="Luciferase-like_dom"/>
</dbReference>
<dbReference type="SUPFAM" id="SSF51679">
    <property type="entry name" value="Bacterial luciferase-like"/>
    <property type="match status" value="1"/>
</dbReference>
<dbReference type="Proteomes" id="UP000198582">
    <property type="component" value="Unassembled WGS sequence"/>
</dbReference>
<dbReference type="RefSeq" id="WP_091615669.1">
    <property type="nucleotide sequence ID" value="NZ_FOEF01000003.1"/>
</dbReference>
<feature type="domain" description="Luciferase-like" evidence="1">
    <location>
        <begin position="14"/>
        <end position="220"/>
    </location>
</feature>
<dbReference type="InterPro" id="IPR036661">
    <property type="entry name" value="Luciferase-like_sf"/>
</dbReference>
<protein>
    <submittedName>
        <fullName evidence="2">Luciferase-like monooxygenase</fullName>
    </submittedName>
</protein>
<dbReference type="Pfam" id="PF00296">
    <property type="entry name" value="Bac_luciferase"/>
    <property type="match status" value="1"/>
</dbReference>
<evidence type="ECO:0000259" key="1">
    <source>
        <dbReference type="Pfam" id="PF00296"/>
    </source>
</evidence>
<dbReference type="OrthoDB" id="5723200at2"/>
<keyword evidence="2" id="KW-0503">Monooxygenase</keyword>
<keyword evidence="2" id="KW-0560">Oxidoreductase</keyword>
<dbReference type="Gene3D" id="3.20.20.30">
    <property type="entry name" value="Luciferase-like domain"/>
    <property type="match status" value="1"/>
</dbReference>
<evidence type="ECO:0000313" key="2">
    <source>
        <dbReference type="EMBL" id="SEP05614.1"/>
    </source>
</evidence>
<proteinExistence type="predicted"/>
<keyword evidence="3" id="KW-1185">Reference proteome</keyword>
<dbReference type="AlphaFoldDB" id="A0A1H8URR9"/>
<gene>
    <name evidence="2" type="ORF">SAMN04489732_103417</name>
</gene>
<dbReference type="STRING" id="394193.SAMN04489732_103417"/>
<sequence length="283" mass="29506">MKIGIGLPNQVRDMDPRVLPGWARRAEEAGFSTLGTVGRTAYPGVMDTVALAAAAGATERIGLLSNVMLAPVWPPVLLAKDLAGIDGVSGHRLTVGLGIGAREDDFVVAGLGPKGLGKRIDADLETYRSVWDAEPIGGGVNPAVPPGTRRVPLLFGGSAPASFARMAKWGEGYVGGSVPPEMVAGSFEQARAAWQAAGREGSPRLVAIAYFALADPEQGRGKVWDYYSNFGDFANVVAGGVRSTAEDLRKAVSCFADMGADELIFNPATDNPADIEALAEIVL</sequence>
<dbReference type="PANTHER" id="PTHR30011">
    <property type="entry name" value="ALKANESULFONATE MONOOXYGENASE-RELATED"/>
    <property type="match status" value="1"/>
</dbReference>
<organism evidence="2 3">
    <name type="scientific">Amycolatopsis saalfeldensis</name>
    <dbReference type="NCBI Taxonomy" id="394193"/>
    <lineage>
        <taxon>Bacteria</taxon>
        <taxon>Bacillati</taxon>
        <taxon>Actinomycetota</taxon>
        <taxon>Actinomycetes</taxon>
        <taxon>Pseudonocardiales</taxon>
        <taxon>Pseudonocardiaceae</taxon>
        <taxon>Amycolatopsis</taxon>
    </lineage>
</organism>
<dbReference type="GO" id="GO:0004497">
    <property type="term" value="F:monooxygenase activity"/>
    <property type="evidence" value="ECO:0007669"/>
    <property type="project" value="UniProtKB-KW"/>
</dbReference>
<accession>A0A1H8URR9</accession>
<reference evidence="2 3" key="1">
    <citation type="submission" date="2016-10" db="EMBL/GenBank/DDBJ databases">
        <authorList>
            <person name="de Groot N.N."/>
        </authorList>
    </citation>
    <scope>NUCLEOTIDE SEQUENCE [LARGE SCALE GENOMIC DNA]</scope>
    <source>
        <strain evidence="2 3">DSM 44993</strain>
    </source>
</reference>
<name>A0A1H8URR9_9PSEU</name>
<dbReference type="PANTHER" id="PTHR30011:SF32">
    <property type="entry name" value="CONSERVED PROTEIN"/>
    <property type="match status" value="1"/>
</dbReference>
<dbReference type="GO" id="GO:0016705">
    <property type="term" value="F:oxidoreductase activity, acting on paired donors, with incorporation or reduction of molecular oxygen"/>
    <property type="evidence" value="ECO:0007669"/>
    <property type="project" value="InterPro"/>
</dbReference>
<dbReference type="InterPro" id="IPR051260">
    <property type="entry name" value="Diverse_substr_monoxygenases"/>
</dbReference>
<dbReference type="EMBL" id="FOEF01000003">
    <property type="protein sequence ID" value="SEP05614.1"/>
    <property type="molecule type" value="Genomic_DNA"/>
</dbReference>
<evidence type="ECO:0000313" key="3">
    <source>
        <dbReference type="Proteomes" id="UP000198582"/>
    </source>
</evidence>